<protein>
    <submittedName>
        <fullName evidence="1">Trimeric LpxA-like</fullName>
    </submittedName>
</protein>
<gene>
    <name evidence="1" type="ORF">PROPAUS_0777</name>
</gene>
<keyword evidence="2" id="KW-1185">Reference proteome</keyword>
<dbReference type="Gene3D" id="2.160.10.10">
    <property type="entry name" value="Hexapeptide repeat proteins"/>
    <property type="match status" value="1"/>
</dbReference>
<name>A0A383S6H5_9ACTN</name>
<evidence type="ECO:0000313" key="2">
    <source>
        <dbReference type="Proteomes" id="UP000263928"/>
    </source>
</evidence>
<evidence type="ECO:0000313" key="1">
    <source>
        <dbReference type="EMBL" id="SYZ32866.1"/>
    </source>
</evidence>
<dbReference type="RefSeq" id="WP_126464238.1">
    <property type="nucleotide sequence ID" value="NZ_LR134442.1"/>
</dbReference>
<accession>A0A383S6H5</accession>
<dbReference type="EMBL" id="UNQJ01000003">
    <property type="protein sequence ID" value="SYZ32866.1"/>
    <property type="molecule type" value="Genomic_DNA"/>
</dbReference>
<sequence>MPASRPLTMARALVWLLPACGTKNRLLTRLGHRVALTAYAAPNLVWDVDEFTVGDDAMVLAGNTIRHLSAVEISDGALLAKFNLISAHPTYRAHYPEPNGLFLESGAKVLSRHQLDCSAAVRVCSFATIAGHGTNVLTHSVDLARDAQAAHPVTIGERSFIGTRCLLLGGAELPPRSVLAAGSTLLRARGEEQRPEGLYAGNPAAFKKRVDGAWFHRRHPHTNDLYVPSTGQTIKAKEEQPAQGPPVQGVRRLLRRLLPGALRRRPG</sequence>
<reference evidence="2" key="1">
    <citation type="submission" date="2018-08" db="EMBL/GenBank/DDBJ databases">
        <authorList>
            <person name="Hornung B."/>
        </authorList>
    </citation>
    <scope>NUCLEOTIDE SEQUENCE [LARGE SCALE GENOMIC DNA]</scope>
</reference>
<proteinExistence type="predicted"/>
<dbReference type="OrthoDB" id="9815592at2"/>
<dbReference type="Proteomes" id="UP000263928">
    <property type="component" value="Unassembled WGS sequence"/>
</dbReference>
<dbReference type="InterPro" id="IPR011004">
    <property type="entry name" value="Trimer_LpxA-like_sf"/>
</dbReference>
<organism evidence="1 2">
    <name type="scientific">Propionibacterium australiense</name>
    <dbReference type="NCBI Taxonomy" id="119981"/>
    <lineage>
        <taxon>Bacteria</taxon>
        <taxon>Bacillati</taxon>
        <taxon>Actinomycetota</taxon>
        <taxon>Actinomycetes</taxon>
        <taxon>Propionibacteriales</taxon>
        <taxon>Propionibacteriaceae</taxon>
        <taxon>Propionibacterium</taxon>
    </lineage>
</organism>
<dbReference type="SUPFAM" id="SSF51161">
    <property type="entry name" value="Trimeric LpxA-like enzymes"/>
    <property type="match status" value="1"/>
</dbReference>
<dbReference type="AlphaFoldDB" id="A0A383S6H5"/>